<dbReference type="SMART" id="SM00906">
    <property type="entry name" value="Fungal_trans"/>
    <property type="match status" value="1"/>
</dbReference>
<dbReference type="Pfam" id="PF04082">
    <property type="entry name" value="Fungal_trans"/>
    <property type="match status" value="1"/>
</dbReference>
<accession>A0A3E2GXV2</accession>
<keyword evidence="9" id="KW-1185">Reference proteome</keyword>
<feature type="compositionally biased region" description="Basic and acidic residues" evidence="6">
    <location>
        <begin position="86"/>
        <end position="96"/>
    </location>
</feature>
<evidence type="ECO:0000256" key="6">
    <source>
        <dbReference type="SAM" id="MobiDB-lite"/>
    </source>
</evidence>
<comment type="caution">
    <text evidence="8">The sequence shown here is derived from an EMBL/GenBank/DDBJ whole genome shotgun (WGS) entry which is preliminary data.</text>
</comment>
<evidence type="ECO:0000259" key="7">
    <source>
        <dbReference type="SMART" id="SM00906"/>
    </source>
</evidence>
<dbReference type="InterPro" id="IPR007219">
    <property type="entry name" value="XnlR_reg_dom"/>
</dbReference>
<reference evidence="8 9" key="1">
    <citation type="submission" date="2018-05" db="EMBL/GenBank/DDBJ databases">
        <title>Draft genome sequence of Scytalidium lignicola DSM 105466, a ubiquitous saprotrophic fungus.</title>
        <authorList>
            <person name="Buettner E."/>
            <person name="Gebauer A.M."/>
            <person name="Hofrichter M."/>
            <person name="Liers C."/>
            <person name="Kellner H."/>
        </authorList>
    </citation>
    <scope>NUCLEOTIDE SEQUENCE [LARGE SCALE GENOMIC DNA]</scope>
    <source>
        <strain evidence="8 9">DSM 105466</strain>
    </source>
</reference>
<dbReference type="GO" id="GO:0003700">
    <property type="term" value="F:DNA-binding transcription factor activity"/>
    <property type="evidence" value="ECO:0007669"/>
    <property type="project" value="InterPro"/>
</dbReference>
<dbReference type="GO" id="GO:0003677">
    <property type="term" value="F:DNA binding"/>
    <property type="evidence" value="ECO:0007669"/>
    <property type="project" value="UniProtKB-KW"/>
</dbReference>
<organism evidence="8 9">
    <name type="scientific">Scytalidium lignicola</name>
    <name type="common">Hyphomycete</name>
    <dbReference type="NCBI Taxonomy" id="5539"/>
    <lineage>
        <taxon>Eukaryota</taxon>
        <taxon>Fungi</taxon>
        <taxon>Dikarya</taxon>
        <taxon>Ascomycota</taxon>
        <taxon>Pezizomycotina</taxon>
        <taxon>Leotiomycetes</taxon>
        <taxon>Leotiomycetes incertae sedis</taxon>
        <taxon>Scytalidium</taxon>
    </lineage>
</organism>
<sequence length="756" mass="85211">MTAKNNNIDDLRLSLQDYLQPIDDKLDLRICGNKTITSHRLYNSLKKEKRTNTIFKFHEEPPDCPYQRNMLPHGAPVHNPEPGGEEASKKIGHGSDTDSNSGATGPVIAQPPKEPQTERLYNTQFMADASVKAVNKDDVSLLATQLQGVMTDRFGKLNFEAEREPFSLFSARGISWINLQSGDTSFQDSLANIVPTREEKNTALIGLKDSSASIEGRNISLMPEKGVARDLLNTYFSSFNHLLPLFDESKFRARFEMDYRPNMSKDDYAWYACLNAMFASSLRFQSTTVPKVTPQEHRDSQLFDNACSVLSMLLFESGNIMAVQALVVMTLYLQSTPNTQAYYVLIGTACRIANSIGLQRSDSEFSNPFVTDSQQRSNVFWSCYLFDKEVSIRSGRPPVFSKGDINVPLPDWNPLDQHGIVRLENGETVNLWRLAIDLACIQDLAYTGLYSASAMAADPIDRRATISKLDRALEEWRIKLPISIRPGHKIRYHGKLMFNVIFVHSTYQYLLSAIHRAASYEQLSTKKASWGNNPSYHILANNESHVDVEIVAQSARETIKLIQHSGLEIGSWLWALLYYQMTAITSLFTHVMIRPNDPQAFQDVILIEQSCSFVAELTKVNHHRGATQILEIMGVLVNVAKKTIERRLQSVHYSDMSSFPLKESELHLGMTEDNVVVAQEYNAKGNLDTNMIENMTSHNGGLGSSEGQIGEPYQETSLDTYVEEDFPIDLWSLPMNWNFNFAEFSGKGFLRTSRGN</sequence>
<evidence type="ECO:0000313" key="9">
    <source>
        <dbReference type="Proteomes" id="UP000258309"/>
    </source>
</evidence>
<dbReference type="OrthoDB" id="2123952at2759"/>
<feature type="region of interest" description="Disordered" evidence="6">
    <location>
        <begin position="68"/>
        <end position="115"/>
    </location>
</feature>
<evidence type="ECO:0000256" key="4">
    <source>
        <dbReference type="ARBA" id="ARBA00023163"/>
    </source>
</evidence>
<evidence type="ECO:0000256" key="5">
    <source>
        <dbReference type="ARBA" id="ARBA00023242"/>
    </source>
</evidence>
<keyword evidence="4" id="KW-0804">Transcription</keyword>
<dbReference type="PANTHER" id="PTHR46910:SF37">
    <property type="entry name" value="ZN(II)2CYS6 TRANSCRIPTION FACTOR (EUROFUNG)"/>
    <property type="match status" value="1"/>
</dbReference>
<dbReference type="PANTHER" id="PTHR46910">
    <property type="entry name" value="TRANSCRIPTION FACTOR PDR1"/>
    <property type="match status" value="1"/>
</dbReference>
<protein>
    <recommendedName>
        <fullName evidence="7">Xylanolytic transcriptional activator regulatory domain-containing protein</fullName>
    </recommendedName>
</protein>
<feature type="non-terminal residue" evidence="8">
    <location>
        <position position="756"/>
    </location>
</feature>
<keyword evidence="3" id="KW-0238">DNA-binding</keyword>
<feature type="domain" description="Xylanolytic transcriptional activator regulatory" evidence="7">
    <location>
        <begin position="342"/>
        <end position="416"/>
    </location>
</feature>
<keyword evidence="5" id="KW-0539">Nucleus</keyword>
<name>A0A3E2GXV2_SCYLI</name>
<dbReference type="STRING" id="5539.A0A3E2GXV2"/>
<gene>
    <name evidence="8" type="ORF">B7463_g10386</name>
</gene>
<evidence type="ECO:0000313" key="8">
    <source>
        <dbReference type="EMBL" id="RFU25956.1"/>
    </source>
</evidence>
<proteinExistence type="predicted"/>
<dbReference type="Proteomes" id="UP000258309">
    <property type="component" value="Unassembled WGS sequence"/>
</dbReference>
<dbReference type="GO" id="GO:0005634">
    <property type="term" value="C:nucleus"/>
    <property type="evidence" value="ECO:0007669"/>
    <property type="project" value="UniProtKB-SubCell"/>
</dbReference>
<keyword evidence="2" id="KW-0805">Transcription regulation</keyword>
<feature type="non-terminal residue" evidence="8">
    <location>
        <position position="1"/>
    </location>
</feature>
<comment type="subcellular location">
    <subcellularLocation>
        <location evidence="1">Nucleus</location>
    </subcellularLocation>
</comment>
<dbReference type="GO" id="GO:0008270">
    <property type="term" value="F:zinc ion binding"/>
    <property type="evidence" value="ECO:0007669"/>
    <property type="project" value="InterPro"/>
</dbReference>
<dbReference type="AlphaFoldDB" id="A0A3E2GXV2"/>
<dbReference type="EMBL" id="NCSJ02000294">
    <property type="protein sequence ID" value="RFU25956.1"/>
    <property type="molecule type" value="Genomic_DNA"/>
</dbReference>
<dbReference type="GO" id="GO:0006351">
    <property type="term" value="P:DNA-templated transcription"/>
    <property type="evidence" value="ECO:0007669"/>
    <property type="project" value="InterPro"/>
</dbReference>
<dbReference type="InterPro" id="IPR050987">
    <property type="entry name" value="AtrR-like"/>
</dbReference>
<evidence type="ECO:0000256" key="2">
    <source>
        <dbReference type="ARBA" id="ARBA00023015"/>
    </source>
</evidence>
<evidence type="ECO:0000256" key="3">
    <source>
        <dbReference type="ARBA" id="ARBA00023125"/>
    </source>
</evidence>
<evidence type="ECO:0000256" key="1">
    <source>
        <dbReference type="ARBA" id="ARBA00004123"/>
    </source>
</evidence>
<dbReference type="CDD" id="cd12148">
    <property type="entry name" value="fungal_TF_MHR"/>
    <property type="match status" value="1"/>
</dbReference>